<dbReference type="Gene3D" id="1.20.1250.20">
    <property type="entry name" value="MFS general substrate transporter like domains"/>
    <property type="match status" value="1"/>
</dbReference>
<keyword evidence="7" id="KW-1185">Reference proteome</keyword>
<accession>A0A2A6BBL9</accession>
<dbReference type="PANTHER" id="PTHR23510">
    <property type="entry name" value="INNER MEMBRANE TRANSPORT PROTEIN YAJR"/>
    <property type="match status" value="1"/>
</dbReference>
<reference evidence="6" key="2">
    <citation type="submission" date="2022-06" db="UniProtKB">
        <authorList>
            <consortium name="EnsemblMetazoa"/>
        </authorList>
    </citation>
    <scope>IDENTIFICATION</scope>
    <source>
        <strain evidence="6">PS312</strain>
    </source>
</reference>
<keyword evidence="2" id="KW-0813">Transport</keyword>
<name>A0A2A6BBL9_PRIPA</name>
<keyword evidence="5" id="KW-0472">Membrane</keyword>
<evidence type="ECO:0000256" key="3">
    <source>
        <dbReference type="ARBA" id="ARBA00022692"/>
    </source>
</evidence>
<dbReference type="GO" id="GO:0022857">
    <property type="term" value="F:transmembrane transporter activity"/>
    <property type="evidence" value="ECO:0000318"/>
    <property type="project" value="GO_Central"/>
</dbReference>
<gene>
    <name evidence="6" type="primary">WBGene00275872</name>
</gene>
<dbReference type="AlphaFoldDB" id="A0A2A6BBL9"/>
<evidence type="ECO:0000256" key="5">
    <source>
        <dbReference type="ARBA" id="ARBA00023136"/>
    </source>
</evidence>
<dbReference type="OrthoDB" id="370281at2759"/>
<dbReference type="PANTHER" id="PTHR23510:SF3">
    <property type="entry name" value="MAJOR FACILITATOR SUPERFAMILY DOMAIN-CONTAINING PROTEIN 8"/>
    <property type="match status" value="1"/>
</dbReference>
<dbReference type="GO" id="GO:0005765">
    <property type="term" value="C:lysosomal membrane"/>
    <property type="evidence" value="ECO:0000318"/>
    <property type="project" value="GO_Central"/>
</dbReference>
<dbReference type="InterPro" id="IPR036259">
    <property type="entry name" value="MFS_trans_sf"/>
</dbReference>
<reference evidence="7" key="1">
    <citation type="journal article" date="2008" name="Nat. Genet.">
        <title>The Pristionchus pacificus genome provides a unique perspective on nematode lifestyle and parasitism.</title>
        <authorList>
            <person name="Dieterich C."/>
            <person name="Clifton S.W."/>
            <person name="Schuster L.N."/>
            <person name="Chinwalla A."/>
            <person name="Delehaunty K."/>
            <person name="Dinkelacker I."/>
            <person name="Fulton L."/>
            <person name="Fulton R."/>
            <person name="Godfrey J."/>
            <person name="Minx P."/>
            <person name="Mitreva M."/>
            <person name="Roeseler W."/>
            <person name="Tian H."/>
            <person name="Witte H."/>
            <person name="Yang S.P."/>
            <person name="Wilson R.K."/>
            <person name="Sommer R.J."/>
        </authorList>
    </citation>
    <scope>NUCLEOTIDE SEQUENCE [LARGE SCALE GENOMIC DNA]</scope>
    <source>
        <strain evidence="7">PS312</strain>
    </source>
</reference>
<dbReference type="InterPro" id="IPR051068">
    <property type="entry name" value="MFS_Domain-Containing_Protein"/>
</dbReference>
<keyword evidence="3" id="KW-0812">Transmembrane</keyword>
<evidence type="ECO:0000256" key="2">
    <source>
        <dbReference type="ARBA" id="ARBA00022448"/>
    </source>
</evidence>
<accession>A0A8R1YQ37</accession>
<comment type="subcellular location">
    <subcellularLocation>
        <location evidence="1">Endomembrane system</location>
        <topology evidence="1">Multi-pass membrane protein</topology>
    </subcellularLocation>
</comment>
<dbReference type="CDD" id="cd17326">
    <property type="entry name" value="MFS_MFSD8"/>
    <property type="match status" value="1"/>
</dbReference>
<dbReference type="Pfam" id="PF07690">
    <property type="entry name" value="MFS_1"/>
    <property type="match status" value="1"/>
</dbReference>
<organism evidence="6 7">
    <name type="scientific">Pristionchus pacificus</name>
    <name type="common">Parasitic nematode worm</name>
    <dbReference type="NCBI Taxonomy" id="54126"/>
    <lineage>
        <taxon>Eukaryota</taxon>
        <taxon>Metazoa</taxon>
        <taxon>Ecdysozoa</taxon>
        <taxon>Nematoda</taxon>
        <taxon>Chromadorea</taxon>
        <taxon>Rhabditida</taxon>
        <taxon>Rhabditina</taxon>
        <taxon>Diplogasteromorpha</taxon>
        <taxon>Diplogasteroidea</taxon>
        <taxon>Neodiplogasteridae</taxon>
        <taxon>Pristionchus</taxon>
    </lineage>
</organism>
<evidence type="ECO:0000256" key="1">
    <source>
        <dbReference type="ARBA" id="ARBA00004127"/>
    </source>
</evidence>
<sequence length="492" mass="53716">MEGTTNWKNVHAISLFTFVDSLQFSFYMWSFWPYIQQIDSTMGATFVGIIMAISGVGEALAAPIFGYWSNRIGRILPPVYTSIVMSGVGNALYLFLGSFSRSLAPYAIIISRFLSGAGSGNRGCFRALVACNSQGVDRARALASSGGAALVGLTIGPAVQLVFNFMGADGVAIGPLVLSQYTAPALLAIVINAATAVYVHYFLDDSLHIPEKSDTISSTDIVQSDDSESEDTPRVPSLPLRMDVIAVIICMGTRSIRMLATSNIESIGAPFTEIMFNFTHAQALEWNSYDQTIVGALTIAVFLLYAFTNYTKWVSERSNCIVAIIGLFVFYILTMPWPFLPGNVDCTRFIGNGTHNWEWCEVLPPLNQWLYYITYAVIYGICLPMLNNSLQALYSRVLGHGPQGTMQGVNQAVGSIARIFGPLVMSSTFSHFGPQATWSVNICLLAVVIGIWIVAYRRLVPLELRRSNKIHSMSKNCSFSSSTTTISSKISA</sequence>
<evidence type="ECO:0000256" key="4">
    <source>
        <dbReference type="ARBA" id="ARBA00022989"/>
    </source>
</evidence>
<dbReference type="GO" id="GO:0012505">
    <property type="term" value="C:endomembrane system"/>
    <property type="evidence" value="ECO:0007669"/>
    <property type="project" value="UniProtKB-SubCell"/>
</dbReference>
<protein>
    <submittedName>
        <fullName evidence="6">Membrane transporter</fullName>
    </submittedName>
</protein>
<dbReference type="EnsemblMetazoa" id="PPA37503.1">
    <property type="protein sequence ID" value="PPA37503.1"/>
    <property type="gene ID" value="WBGene00275872"/>
</dbReference>
<evidence type="ECO:0000313" key="6">
    <source>
        <dbReference type="EnsemblMetazoa" id="PPA37503.1"/>
    </source>
</evidence>
<proteinExistence type="predicted"/>
<keyword evidence="4" id="KW-1133">Transmembrane helix</keyword>
<dbReference type="SUPFAM" id="SSF103473">
    <property type="entry name" value="MFS general substrate transporter"/>
    <property type="match status" value="1"/>
</dbReference>
<dbReference type="InterPro" id="IPR011701">
    <property type="entry name" value="MFS"/>
</dbReference>
<evidence type="ECO:0000313" key="7">
    <source>
        <dbReference type="Proteomes" id="UP000005239"/>
    </source>
</evidence>
<dbReference type="Proteomes" id="UP000005239">
    <property type="component" value="Unassembled WGS sequence"/>
</dbReference>